<organism evidence="4 5">
    <name type="scientific">Nitzschia inconspicua</name>
    <dbReference type="NCBI Taxonomy" id="303405"/>
    <lineage>
        <taxon>Eukaryota</taxon>
        <taxon>Sar</taxon>
        <taxon>Stramenopiles</taxon>
        <taxon>Ochrophyta</taxon>
        <taxon>Bacillariophyta</taxon>
        <taxon>Bacillariophyceae</taxon>
        <taxon>Bacillariophycidae</taxon>
        <taxon>Bacillariales</taxon>
        <taxon>Bacillariaceae</taxon>
        <taxon>Nitzschia</taxon>
    </lineage>
</organism>
<feature type="compositionally biased region" description="Low complexity" evidence="2">
    <location>
        <begin position="605"/>
        <end position="615"/>
    </location>
</feature>
<dbReference type="PANTHER" id="PTHR21068">
    <property type="entry name" value="SPARTIN"/>
    <property type="match status" value="1"/>
</dbReference>
<feature type="region of interest" description="Disordered" evidence="2">
    <location>
        <begin position="552"/>
        <end position="677"/>
    </location>
</feature>
<reference evidence="4" key="1">
    <citation type="journal article" date="2021" name="Sci. Rep.">
        <title>Diploid genomic architecture of Nitzschia inconspicua, an elite biomass production diatom.</title>
        <authorList>
            <person name="Oliver A."/>
            <person name="Podell S."/>
            <person name="Pinowska A."/>
            <person name="Traller J.C."/>
            <person name="Smith S.R."/>
            <person name="McClure R."/>
            <person name="Beliaev A."/>
            <person name="Bohutskyi P."/>
            <person name="Hill E.A."/>
            <person name="Rabines A."/>
            <person name="Zheng H."/>
            <person name="Allen L.Z."/>
            <person name="Kuo A."/>
            <person name="Grigoriev I.V."/>
            <person name="Allen A.E."/>
            <person name="Hazlebeck D."/>
            <person name="Allen E.E."/>
        </authorList>
    </citation>
    <scope>NUCLEOTIDE SEQUENCE</scope>
    <source>
        <strain evidence="4">Hildebrandi</strain>
    </source>
</reference>
<feature type="coiled-coil region" evidence="1">
    <location>
        <begin position="494"/>
        <end position="521"/>
    </location>
</feature>
<feature type="region of interest" description="Disordered" evidence="2">
    <location>
        <begin position="1"/>
        <end position="114"/>
    </location>
</feature>
<dbReference type="Proteomes" id="UP000693970">
    <property type="component" value="Unassembled WGS sequence"/>
</dbReference>
<sequence length="677" mass="73329">MLLPVENEADESAIATKETIPLTMMSLQEESSTVAKGEEEQRSALSPSSCSTDDRPTILHPTDQVEPSSNGSSHHIMSSPSPMSHVGSISNDGDADDGTTTNTTHQIPPSNGPVLLRRIPSQIRLALLSLKRDHATAWEDMEDDLYILLNGNVQHLHEFRILFWKLHDALRTQQSATLLLRSLAYLCSQSANDMAVHDEHMSRVAYFLSIGRDTVSIKLEVLTTLVTCHSHPDASWQLKQEVVRGTFDFLITPDMEWEFMDGHTAMTLLYELRAKCVRAIAVEQDRIRRVAETGDEAAILISAGAKLVELGIQRSNKVLEGHIDSAGKKMKGWVEVDKDPLLRDRDAVVAMAFSDTAKRASIYAREGAKAAVSSLCDASISGLHMIGDKFGDKVFTDKLSPEGREILKAAGKVGIATIGAAAIVGEALVETSRGVVSKTADVTADVVGHKYGLTAGEVAKNAAETAENVFRTIGNAALLDGSVLARKVAKNVGKEQIDKDFEKARETIQTLEKHAAALTSQTLGIEWQGSWTSGLVGSNAGGKIGERAIEADAAAPVEKRDSPLPRSGDSSVEKKETNQQSDEVSELPRRSDVEKLIGMEDHSGSDTSSLSSSMSTEPTGYRIARRGKPLQKKRTPLRPDMDPAPSSASSRRRSHVMPSRKNPGVAATHSAVRRSWA</sequence>
<feature type="domain" description="Senescence" evidence="3">
    <location>
        <begin position="290"/>
        <end position="490"/>
    </location>
</feature>
<keyword evidence="1" id="KW-0175">Coiled coil</keyword>
<feature type="compositionally biased region" description="Low complexity" evidence="2">
    <location>
        <begin position="67"/>
        <end position="85"/>
    </location>
</feature>
<dbReference type="Pfam" id="PF06911">
    <property type="entry name" value="Senescence"/>
    <property type="match status" value="1"/>
</dbReference>
<reference evidence="4" key="2">
    <citation type="submission" date="2021-04" db="EMBL/GenBank/DDBJ databases">
        <authorList>
            <person name="Podell S."/>
        </authorList>
    </citation>
    <scope>NUCLEOTIDE SEQUENCE</scope>
    <source>
        <strain evidence="4">Hildebrandi</strain>
    </source>
</reference>
<dbReference type="InterPro" id="IPR009686">
    <property type="entry name" value="Senescence/spartin_C"/>
</dbReference>
<proteinExistence type="predicted"/>
<accession>A0A9K3PPV2</accession>
<feature type="compositionally biased region" description="Basic and acidic residues" evidence="2">
    <location>
        <begin position="586"/>
        <end position="604"/>
    </location>
</feature>
<feature type="compositionally biased region" description="Polar residues" evidence="2">
    <location>
        <begin position="25"/>
        <end position="34"/>
    </location>
</feature>
<dbReference type="GO" id="GO:0051301">
    <property type="term" value="P:cell division"/>
    <property type="evidence" value="ECO:0007669"/>
    <property type="project" value="TreeGrafter"/>
</dbReference>
<comment type="caution">
    <text evidence="4">The sequence shown here is derived from an EMBL/GenBank/DDBJ whole genome shotgun (WGS) entry which is preliminary data.</text>
</comment>
<name>A0A9K3PPV2_9STRA</name>
<evidence type="ECO:0000313" key="4">
    <source>
        <dbReference type="EMBL" id="KAG7355078.1"/>
    </source>
</evidence>
<evidence type="ECO:0000256" key="1">
    <source>
        <dbReference type="SAM" id="Coils"/>
    </source>
</evidence>
<dbReference type="PANTHER" id="PTHR21068:SF43">
    <property type="entry name" value="SPARTIN"/>
    <property type="match status" value="1"/>
</dbReference>
<evidence type="ECO:0000259" key="3">
    <source>
        <dbReference type="Pfam" id="PF06911"/>
    </source>
</evidence>
<keyword evidence="5" id="KW-1185">Reference proteome</keyword>
<dbReference type="InterPro" id="IPR045036">
    <property type="entry name" value="Spartin-like"/>
</dbReference>
<dbReference type="OrthoDB" id="54884at2759"/>
<evidence type="ECO:0000256" key="2">
    <source>
        <dbReference type="SAM" id="MobiDB-lite"/>
    </source>
</evidence>
<protein>
    <submittedName>
        <fullName evidence="4">Senescence-associated protein</fullName>
    </submittedName>
</protein>
<dbReference type="AlphaFoldDB" id="A0A9K3PPV2"/>
<dbReference type="EMBL" id="JAGRRH010000016">
    <property type="protein sequence ID" value="KAG7355078.1"/>
    <property type="molecule type" value="Genomic_DNA"/>
</dbReference>
<feature type="compositionally biased region" description="Basic residues" evidence="2">
    <location>
        <begin position="623"/>
        <end position="636"/>
    </location>
</feature>
<evidence type="ECO:0000313" key="5">
    <source>
        <dbReference type="Proteomes" id="UP000693970"/>
    </source>
</evidence>
<dbReference type="GO" id="GO:0005886">
    <property type="term" value="C:plasma membrane"/>
    <property type="evidence" value="ECO:0007669"/>
    <property type="project" value="TreeGrafter"/>
</dbReference>
<gene>
    <name evidence="4" type="ORF">IV203_004434</name>
</gene>